<dbReference type="PANTHER" id="PTHR43297">
    <property type="entry name" value="OLIGOPEPTIDE TRANSPORT ATP-BINDING PROTEIN APPD"/>
    <property type="match status" value="1"/>
</dbReference>
<proteinExistence type="inferred from homology"/>
<evidence type="ECO:0000259" key="8">
    <source>
        <dbReference type="PROSITE" id="PS50893"/>
    </source>
</evidence>
<evidence type="ECO:0000256" key="2">
    <source>
        <dbReference type="ARBA" id="ARBA00005417"/>
    </source>
</evidence>
<keyword evidence="7" id="KW-0472">Membrane</keyword>
<evidence type="ECO:0000256" key="6">
    <source>
        <dbReference type="ARBA" id="ARBA00022840"/>
    </source>
</evidence>
<accession>A0ABY5WDS9</accession>
<dbReference type="EMBL" id="CP073720">
    <property type="protein sequence ID" value="UWP86576.1"/>
    <property type="molecule type" value="Genomic_DNA"/>
</dbReference>
<evidence type="ECO:0000256" key="1">
    <source>
        <dbReference type="ARBA" id="ARBA00004202"/>
    </source>
</evidence>
<evidence type="ECO:0000313" key="10">
    <source>
        <dbReference type="Proteomes" id="UP001059617"/>
    </source>
</evidence>
<dbReference type="InterPro" id="IPR003439">
    <property type="entry name" value="ABC_transporter-like_ATP-bd"/>
</dbReference>
<evidence type="ECO:0000313" key="9">
    <source>
        <dbReference type="EMBL" id="UWP86576.1"/>
    </source>
</evidence>
<keyword evidence="5" id="KW-0547">Nucleotide-binding</keyword>
<evidence type="ECO:0000256" key="5">
    <source>
        <dbReference type="ARBA" id="ARBA00022741"/>
    </source>
</evidence>
<comment type="similarity">
    <text evidence="2">Belongs to the ABC transporter superfamily.</text>
</comment>
<dbReference type="GO" id="GO:0005524">
    <property type="term" value="F:ATP binding"/>
    <property type="evidence" value="ECO:0007669"/>
    <property type="project" value="UniProtKB-KW"/>
</dbReference>
<protein>
    <submittedName>
        <fullName evidence="9">ABC transporter ATP-binding protein</fullName>
    </submittedName>
</protein>
<name>A0ABY5WDS9_9ACTN</name>
<dbReference type="NCBIfam" id="TIGR01727">
    <property type="entry name" value="oligo_HPY"/>
    <property type="match status" value="1"/>
</dbReference>
<keyword evidence="6 9" id="KW-0067">ATP-binding</keyword>
<sequence>MNGPAPVLDVVDLVAEFPMGHGHVTVVDGVSFSVAPGASVGLVGESGSGKSITAMSVVGMIPAPGRITGGSVRFRGQDITHASGKSMRALRGKEIGLVLQDPMTALNPVQRIGPQIVEAIREHQDVSRSGAAARAVELLGQLGIPSPERRFHEYPHRLSGGMRQRVVLAIALANDPSLLVLDEPTTALDVTVQAQILDLIKELRTRVGTAIVLITHDVGVVAEVCDDVIVMYGGRVMEHAPASLLLADPLHPYTIGLLGSVPSAGTKGEKLATIPGAVPSPADMPRGCPFSNRCKNVMTKCEERPPVVQFPDGRSVACWLHGDAAGVPGAAVRHV</sequence>
<dbReference type="SUPFAM" id="SSF52540">
    <property type="entry name" value="P-loop containing nucleoside triphosphate hydrolases"/>
    <property type="match status" value="1"/>
</dbReference>
<dbReference type="Pfam" id="PF00005">
    <property type="entry name" value="ABC_tran"/>
    <property type="match status" value="1"/>
</dbReference>
<dbReference type="PROSITE" id="PS00211">
    <property type="entry name" value="ABC_TRANSPORTER_1"/>
    <property type="match status" value="1"/>
</dbReference>
<dbReference type="InterPro" id="IPR050388">
    <property type="entry name" value="ABC_Ni/Peptide_Import"/>
</dbReference>
<comment type="subcellular location">
    <subcellularLocation>
        <location evidence="1">Cell membrane</location>
        <topology evidence="1">Peripheral membrane protein</topology>
    </subcellularLocation>
</comment>
<dbReference type="PROSITE" id="PS50893">
    <property type="entry name" value="ABC_TRANSPORTER_2"/>
    <property type="match status" value="1"/>
</dbReference>
<dbReference type="InterPro" id="IPR017871">
    <property type="entry name" value="ABC_transporter-like_CS"/>
</dbReference>
<evidence type="ECO:0000256" key="4">
    <source>
        <dbReference type="ARBA" id="ARBA00022475"/>
    </source>
</evidence>
<dbReference type="Gene3D" id="3.40.50.300">
    <property type="entry name" value="P-loop containing nucleotide triphosphate hydrolases"/>
    <property type="match status" value="1"/>
</dbReference>
<feature type="domain" description="ABC transporter" evidence="8">
    <location>
        <begin position="8"/>
        <end position="258"/>
    </location>
</feature>
<dbReference type="Proteomes" id="UP001059617">
    <property type="component" value="Chromosome"/>
</dbReference>
<gene>
    <name evidence="9" type="ORF">Dfulv_20980</name>
</gene>
<keyword evidence="10" id="KW-1185">Reference proteome</keyword>
<dbReference type="CDD" id="cd03257">
    <property type="entry name" value="ABC_NikE_OppD_transporters"/>
    <property type="match status" value="1"/>
</dbReference>
<dbReference type="SMART" id="SM00382">
    <property type="entry name" value="AAA"/>
    <property type="match status" value="1"/>
</dbReference>
<evidence type="ECO:0000256" key="3">
    <source>
        <dbReference type="ARBA" id="ARBA00022448"/>
    </source>
</evidence>
<organism evidence="9 10">
    <name type="scientific">Dactylosporangium fulvum</name>
    <dbReference type="NCBI Taxonomy" id="53359"/>
    <lineage>
        <taxon>Bacteria</taxon>
        <taxon>Bacillati</taxon>
        <taxon>Actinomycetota</taxon>
        <taxon>Actinomycetes</taxon>
        <taxon>Micromonosporales</taxon>
        <taxon>Micromonosporaceae</taxon>
        <taxon>Dactylosporangium</taxon>
    </lineage>
</organism>
<evidence type="ECO:0000256" key="7">
    <source>
        <dbReference type="ARBA" id="ARBA00023136"/>
    </source>
</evidence>
<dbReference type="InterPro" id="IPR013563">
    <property type="entry name" value="Oligopep_ABC_C"/>
</dbReference>
<dbReference type="PANTHER" id="PTHR43297:SF2">
    <property type="entry name" value="DIPEPTIDE TRANSPORT ATP-BINDING PROTEIN DPPD"/>
    <property type="match status" value="1"/>
</dbReference>
<reference evidence="9" key="2">
    <citation type="submission" date="2022-09" db="EMBL/GenBank/DDBJ databases">
        <title>Biosynthetic gene clusters of Dactylosporangioum fulvum.</title>
        <authorList>
            <person name="Caradec T."/>
        </authorList>
    </citation>
    <scope>NUCLEOTIDE SEQUENCE</scope>
    <source>
        <strain evidence="9">NRRL B-16292</strain>
    </source>
</reference>
<reference evidence="9" key="1">
    <citation type="submission" date="2021-04" db="EMBL/GenBank/DDBJ databases">
        <authorList>
            <person name="Hartkoorn R.C."/>
            <person name="Beaudoing E."/>
            <person name="Hot D."/>
        </authorList>
    </citation>
    <scope>NUCLEOTIDE SEQUENCE</scope>
    <source>
        <strain evidence="9">NRRL B-16292</strain>
    </source>
</reference>
<dbReference type="InterPro" id="IPR027417">
    <property type="entry name" value="P-loop_NTPase"/>
</dbReference>
<keyword evidence="4" id="KW-1003">Cell membrane</keyword>
<keyword evidence="3" id="KW-0813">Transport</keyword>
<dbReference type="Pfam" id="PF08352">
    <property type="entry name" value="oligo_HPY"/>
    <property type="match status" value="1"/>
</dbReference>
<dbReference type="InterPro" id="IPR003593">
    <property type="entry name" value="AAA+_ATPase"/>
</dbReference>
<dbReference type="RefSeq" id="WP_259865883.1">
    <property type="nucleotide sequence ID" value="NZ_BAAAST010000003.1"/>
</dbReference>